<evidence type="ECO:0000313" key="12">
    <source>
        <dbReference type="Proteomes" id="UP000487350"/>
    </source>
</evidence>
<dbReference type="PROSITE" id="PS50928">
    <property type="entry name" value="ABC_TM1"/>
    <property type="match status" value="1"/>
</dbReference>
<dbReference type="InterPro" id="IPR035906">
    <property type="entry name" value="MetI-like_sf"/>
</dbReference>
<feature type="transmembrane region" description="Helical" evidence="9">
    <location>
        <begin position="318"/>
        <end position="343"/>
    </location>
</feature>
<dbReference type="InterPro" id="IPR000515">
    <property type="entry name" value="MetI-like"/>
</dbReference>
<evidence type="ECO:0000256" key="5">
    <source>
        <dbReference type="ARBA" id="ARBA00022856"/>
    </source>
</evidence>
<keyword evidence="3" id="KW-1003">Cell membrane</keyword>
<evidence type="ECO:0000256" key="4">
    <source>
        <dbReference type="ARBA" id="ARBA00022692"/>
    </source>
</evidence>
<keyword evidence="5" id="KW-0571">Peptide transport</keyword>
<keyword evidence="8 9" id="KW-0472">Membrane</keyword>
<evidence type="ECO:0000256" key="8">
    <source>
        <dbReference type="ARBA" id="ARBA00023136"/>
    </source>
</evidence>
<dbReference type="Pfam" id="PF12911">
    <property type="entry name" value="OppC_N"/>
    <property type="match status" value="1"/>
</dbReference>
<dbReference type="InterPro" id="IPR025966">
    <property type="entry name" value="OppC_N"/>
</dbReference>
<feature type="transmembrane region" description="Helical" evidence="9">
    <location>
        <begin position="35"/>
        <end position="55"/>
    </location>
</feature>
<dbReference type="Gene3D" id="1.10.3720.10">
    <property type="entry name" value="MetI-like"/>
    <property type="match status" value="1"/>
</dbReference>
<reference evidence="11 12" key="1">
    <citation type="submission" date="2019-11" db="EMBL/GenBank/DDBJ databases">
        <title>Caenimonas koreensis gen. nov., sp. nov., isolated from activated sludge.</title>
        <authorList>
            <person name="Seung H.R."/>
        </authorList>
    </citation>
    <scope>NUCLEOTIDE SEQUENCE [LARGE SCALE GENOMIC DNA]</scope>
    <source>
        <strain evidence="11 12">EMB320</strain>
    </source>
</reference>
<proteinExistence type="inferred from homology"/>
<dbReference type="GO" id="GO:0015833">
    <property type="term" value="P:peptide transport"/>
    <property type="evidence" value="ECO:0007669"/>
    <property type="project" value="UniProtKB-KW"/>
</dbReference>
<accession>A0A844AQ40</accession>
<dbReference type="CDD" id="cd06261">
    <property type="entry name" value="TM_PBP2"/>
    <property type="match status" value="1"/>
</dbReference>
<dbReference type="EMBL" id="WJBU01000002">
    <property type="protein sequence ID" value="MRD46340.1"/>
    <property type="molecule type" value="Genomic_DNA"/>
</dbReference>
<evidence type="ECO:0000256" key="2">
    <source>
        <dbReference type="ARBA" id="ARBA00022448"/>
    </source>
</evidence>
<evidence type="ECO:0000259" key="10">
    <source>
        <dbReference type="PROSITE" id="PS50928"/>
    </source>
</evidence>
<dbReference type="GO" id="GO:0005886">
    <property type="term" value="C:plasma membrane"/>
    <property type="evidence" value="ECO:0007669"/>
    <property type="project" value="UniProtKB-SubCell"/>
</dbReference>
<gene>
    <name evidence="11" type="ORF">GHT07_03565</name>
</gene>
<keyword evidence="4 9" id="KW-0812">Transmembrane</keyword>
<feature type="transmembrane region" description="Helical" evidence="9">
    <location>
        <begin position="179"/>
        <end position="200"/>
    </location>
</feature>
<comment type="caution">
    <text evidence="11">The sequence shown here is derived from an EMBL/GenBank/DDBJ whole genome shotgun (WGS) entry which is preliminary data.</text>
</comment>
<feature type="transmembrane region" description="Helical" evidence="9">
    <location>
        <begin position="287"/>
        <end position="306"/>
    </location>
</feature>
<name>A0A844AQ40_9BURK</name>
<comment type="subcellular location">
    <subcellularLocation>
        <location evidence="1 9">Cell membrane</location>
        <topology evidence="1 9">Multi-pass membrane protein</topology>
    </subcellularLocation>
</comment>
<dbReference type="GO" id="GO:0055085">
    <property type="term" value="P:transmembrane transport"/>
    <property type="evidence" value="ECO:0007669"/>
    <property type="project" value="InterPro"/>
</dbReference>
<dbReference type="RefSeq" id="WP_153583712.1">
    <property type="nucleotide sequence ID" value="NZ_WJBU01000002.1"/>
</dbReference>
<keyword evidence="6" id="KW-0653">Protein transport</keyword>
<dbReference type="AlphaFoldDB" id="A0A844AQ40"/>
<dbReference type="InterPro" id="IPR050366">
    <property type="entry name" value="BP-dependent_transpt_permease"/>
</dbReference>
<dbReference type="SUPFAM" id="SSF161098">
    <property type="entry name" value="MetI-like"/>
    <property type="match status" value="1"/>
</dbReference>
<evidence type="ECO:0000256" key="6">
    <source>
        <dbReference type="ARBA" id="ARBA00022927"/>
    </source>
</evidence>
<evidence type="ECO:0000256" key="3">
    <source>
        <dbReference type="ARBA" id="ARBA00022475"/>
    </source>
</evidence>
<dbReference type="OrthoDB" id="9783218at2"/>
<dbReference type="PANTHER" id="PTHR43386:SF24">
    <property type="entry name" value="OLIGOPEPTIDE TRANSPORT SYSTEM PERMEASE PROTEIN AMID"/>
    <property type="match status" value="1"/>
</dbReference>
<dbReference type="PANTHER" id="PTHR43386">
    <property type="entry name" value="OLIGOPEPTIDE TRANSPORT SYSTEM PERMEASE PROTEIN APPC"/>
    <property type="match status" value="1"/>
</dbReference>
<dbReference type="Proteomes" id="UP000487350">
    <property type="component" value="Unassembled WGS sequence"/>
</dbReference>
<keyword evidence="2 9" id="KW-0813">Transport</keyword>
<keyword evidence="7 9" id="KW-1133">Transmembrane helix</keyword>
<sequence length="352" mass="38144">MPAEAPVLAALPQSPGVWAQAWKRLRQDKVGLISLWIVSVFLILVLLAQAGFVAADWQREVAEPFAPPTVLGPAEKQAADEVAAKLPNVDLSDIDPLAPRYQEWADRAAQVKNVIVEKSETRAFGADRLGRDVLAKAIKGAQISILVGIAAAFMATLLGTFLGALAGYFGGWVDDVLEWVYNVFTAMPYILLIFALAAVFKSGPLAKTFTNGIAAVVIILAAVGWTSIYRLVRAEYIKHRGREYVRAAEAIGAGHGLRMFGHILPNISHVVLVQLSLHVVSFIKAEVILSFLGLGVPIDMVSWGTMLSDAQTELVLGYWWQLAAATLFMAVFVTAFALLTDALRDALDPKLR</sequence>
<dbReference type="GO" id="GO:0015031">
    <property type="term" value="P:protein transport"/>
    <property type="evidence" value="ECO:0007669"/>
    <property type="project" value="UniProtKB-KW"/>
</dbReference>
<feature type="transmembrane region" description="Helical" evidence="9">
    <location>
        <begin position="212"/>
        <end position="232"/>
    </location>
</feature>
<keyword evidence="12" id="KW-1185">Reference proteome</keyword>
<evidence type="ECO:0000256" key="9">
    <source>
        <dbReference type="RuleBase" id="RU363032"/>
    </source>
</evidence>
<comment type="similarity">
    <text evidence="9">Belongs to the binding-protein-dependent transport system permease family.</text>
</comment>
<protein>
    <submittedName>
        <fullName evidence="11">ABC transporter permease subunit</fullName>
    </submittedName>
</protein>
<dbReference type="Pfam" id="PF00528">
    <property type="entry name" value="BPD_transp_1"/>
    <property type="match status" value="1"/>
</dbReference>
<evidence type="ECO:0000256" key="1">
    <source>
        <dbReference type="ARBA" id="ARBA00004651"/>
    </source>
</evidence>
<feature type="transmembrane region" description="Helical" evidence="9">
    <location>
        <begin position="145"/>
        <end position="173"/>
    </location>
</feature>
<evidence type="ECO:0000256" key="7">
    <source>
        <dbReference type="ARBA" id="ARBA00022989"/>
    </source>
</evidence>
<feature type="domain" description="ABC transmembrane type-1" evidence="10">
    <location>
        <begin position="141"/>
        <end position="340"/>
    </location>
</feature>
<evidence type="ECO:0000313" key="11">
    <source>
        <dbReference type="EMBL" id="MRD46340.1"/>
    </source>
</evidence>
<organism evidence="11 12">
    <name type="scientific">Caenimonas koreensis DSM 17982</name>
    <dbReference type="NCBI Taxonomy" id="1121255"/>
    <lineage>
        <taxon>Bacteria</taxon>
        <taxon>Pseudomonadati</taxon>
        <taxon>Pseudomonadota</taxon>
        <taxon>Betaproteobacteria</taxon>
        <taxon>Burkholderiales</taxon>
        <taxon>Comamonadaceae</taxon>
        <taxon>Caenimonas</taxon>
    </lineage>
</organism>